<gene>
    <name evidence="11" type="ORF">Rhow_006150</name>
</gene>
<dbReference type="Pfam" id="PF02770">
    <property type="entry name" value="Acyl-CoA_dh_M"/>
    <property type="match status" value="1"/>
</dbReference>
<dbReference type="Gene3D" id="1.20.140.10">
    <property type="entry name" value="Butyryl-CoA Dehydrogenase, subunit A, domain 3"/>
    <property type="match status" value="1"/>
</dbReference>
<feature type="domain" description="Acyl-CoA oxidase/dehydrogenase middle" evidence="9">
    <location>
        <begin position="122"/>
        <end position="199"/>
    </location>
</feature>
<dbReference type="InterPro" id="IPR050741">
    <property type="entry name" value="Acyl-CoA_dehydrogenase"/>
</dbReference>
<dbReference type="Pfam" id="PF00441">
    <property type="entry name" value="Acyl-CoA_dh_1"/>
    <property type="match status" value="1"/>
</dbReference>
<evidence type="ECO:0000256" key="5">
    <source>
        <dbReference type="ARBA" id="ARBA00023002"/>
    </source>
</evidence>
<dbReference type="FunFam" id="2.40.110.10:FF:000002">
    <property type="entry name" value="Acyl-CoA dehydrogenase fadE12"/>
    <property type="match status" value="1"/>
</dbReference>
<dbReference type="Proteomes" id="UP000287519">
    <property type="component" value="Unassembled WGS sequence"/>
</dbReference>
<dbReference type="OrthoDB" id="8876745at2"/>
<feature type="domain" description="Acyl-CoA dehydrogenase/oxidase N-terminal" evidence="10">
    <location>
        <begin position="6"/>
        <end position="118"/>
    </location>
</feature>
<dbReference type="GO" id="GO:0003995">
    <property type="term" value="F:acyl-CoA dehydrogenase activity"/>
    <property type="evidence" value="ECO:0007669"/>
    <property type="project" value="TreeGrafter"/>
</dbReference>
<dbReference type="EMBL" id="BHYM01000052">
    <property type="protein sequence ID" value="GCE42211.1"/>
    <property type="molecule type" value="Genomic_DNA"/>
</dbReference>
<dbReference type="Gene3D" id="2.40.110.10">
    <property type="entry name" value="Butyryl-CoA Dehydrogenase, subunit A, domain 2"/>
    <property type="match status" value="1"/>
</dbReference>
<dbReference type="InterPro" id="IPR009100">
    <property type="entry name" value="AcylCoA_DH/oxidase_NM_dom_sf"/>
</dbReference>
<evidence type="ECO:0000256" key="3">
    <source>
        <dbReference type="ARBA" id="ARBA00022630"/>
    </source>
</evidence>
<keyword evidence="4 7" id="KW-0274">FAD</keyword>
<dbReference type="RefSeq" id="WP_124394202.1">
    <property type="nucleotide sequence ID" value="NZ_BHYM01000052.1"/>
</dbReference>
<reference evidence="11 12" key="1">
    <citation type="submission" date="2018-11" db="EMBL/GenBank/DDBJ databases">
        <title>Microbial catabolism of amino acid.</title>
        <authorList>
            <person name="Hibi M."/>
            <person name="Ogawa J."/>
        </authorList>
    </citation>
    <scope>NUCLEOTIDE SEQUENCE [LARGE SCALE GENOMIC DNA]</scope>
    <source>
        <strain evidence="11 12">C31-06</strain>
    </source>
</reference>
<comment type="caution">
    <text evidence="11">The sequence shown here is derived from an EMBL/GenBank/DDBJ whole genome shotgun (WGS) entry which is preliminary data.</text>
</comment>
<evidence type="ECO:0000256" key="2">
    <source>
        <dbReference type="ARBA" id="ARBA00009347"/>
    </source>
</evidence>
<evidence type="ECO:0000256" key="1">
    <source>
        <dbReference type="ARBA" id="ARBA00001974"/>
    </source>
</evidence>
<dbReference type="SUPFAM" id="SSF56645">
    <property type="entry name" value="Acyl-CoA dehydrogenase NM domain-like"/>
    <property type="match status" value="1"/>
</dbReference>
<evidence type="ECO:0000259" key="9">
    <source>
        <dbReference type="Pfam" id="PF02770"/>
    </source>
</evidence>
<dbReference type="InterPro" id="IPR009075">
    <property type="entry name" value="AcylCo_DH/oxidase_C"/>
</dbReference>
<evidence type="ECO:0000313" key="12">
    <source>
        <dbReference type="Proteomes" id="UP000287519"/>
    </source>
</evidence>
<sequence>MDFELTEAQLDLKRRAQEFMATEVLPDYQSWPVAVEDYGPELTARLSAKLDEYGLSRLNVPKEYGGQGLGAMEDVIVLTETAKAPRYLPGGPFTPWPVMYQASEAIKEKYLYPVLEGKTGWSMCFTEPDAGADLAGIKTTAVHKGDHWVINGRKMWRTGHAGASYTAVAAVTDASKGTRGISIFLVDNDTPGFTKVRDVPVLARTWGIEEDLVLDNVIVPEENLLGEPGAGFEIAQHQFNRFRLRLGGAALGMAERSQDLAVEYANEREVFGGKLGNNQAIQWMLTDNQYDIESIRWNTYHAAWLVDRGGKGYSATRLQASMVKGYCIDAGLRVVDRSMQILGGRGLSIDDFPFGDFYSQLRMCKQMEGSTEIMKIVMAREILGRRV</sequence>
<organism evidence="11 12">
    <name type="scientific">Rhodococcus wratislaviensis</name>
    <name type="common">Tsukamurella wratislaviensis</name>
    <dbReference type="NCBI Taxonomy" id="44752"/>
    <lineage>
        <taxon>Bacteria</taxon>
        <taxon>Bacillati</taxon>
        <taxon>Actinomycetota</taxon>
        <taxon>Actinomycetes</taxon>
        <taxon>Mycobacteriales</taxon>
        <taxon>Nocardiaceae</taxon>
        <taxon>Rhodococcus</taxon>
    </lineage>
</organism>
<keyword evidence="5 7" id="KW-0560">Oxidoreductase</keyword>
<dbReference type="GO" id="GO:0005737">
    <property type="term" value="C:cytoplasm"/>
    <property type="evidence" value="ECO:0007669"/>
    <property type="project" value="TreeGrafter"/>
</dbReference>
<comment type="cofactor">
    <cofactor evidence="1 7">
        <name>FAD</name>
        <dbReference type="ChEBI" id="CHEBI:57692"/>
    </cofactor>
</comment>
<comment type="catalytic activity">
    <reaction evidence="6">
        <text>a 2,3-saturated acyl-CoA + A = a 2,3-dehydroacyl-CoA + AH2</text>
        <dbReference type="Rhea" id="RHEA:48608"/>
        <dbReference type="ChEBI" id="CHEBI:13193"/>
        <dbReference type="ChEBI" id="CHEBI:17499"/>
        <dbReference type="ChEBI" id="CHEBI:60015"/>
        <dbReference type="ChEBI" id="CHEBI:65111"/>
    </reaction>
</comment>
<protein>
    <submittedName>
        <fullName evidence="11">Butyryl-CoA dehydrogenase</fullName>
    </submittedName>
</protein>
<dbReference type="SUPFAM" id="SSF47203">
    <property type="entry name" value="Acyl-CoA dehydrogenase C-terminal domain-like"/>
    <property type="match status" value="1"/>
</dbReference>
<evidence type="ECO:0000256" key="6">
    <source>
        <dbReference type="ARBA" id="ARBA00052546"/>
    </source>
</evidence>
<evidence type="ECO:0000259" key="10">
    <source>
        <dbReference type="Pfam" id="PF02771"/>
    </source>
</evidence>
<dbReference type="GO" id="GO:0033539">
    <property type="term" value="P:fatty acid beta-oxidation using acyl-CoA dehydrogenase"/>
    <property type="evidence" value="ECO:0007669"/>
    <property type="project" value="TreeGrafter"/>
</dbReference>
<accession>A0A402CF05</accession>
<feature type="domain" description="Acyl-CoA dehydrogenase/oxidase C-terminal" evidence="8">
    <location>
        <begin position="229"/>
        <end position="382"/>
    </location>
</feature>
<dbReference type="InterPro" id="IPR006091">
    <property type="entry name" value="Acyl-CoA_Oxase/DH_mid-dom"/>
</dbReference>
<proteinExistence type="inferred from homology"/>
<comment type="similarity">
    <text evidence="2 7">Belongs to the acyl-CoA dehydrogenase family.</text>
</comment>
<dbReference type="AlphaFoldDB" id="A0A402CF05"/>
<dbReference type="InterPro" id="IPR046373">
    <property type="entry name" value="Acyl-CoA_Oxase/DH_mid-dom_sf"/>
</dbReference>
<dbReference type="PANTHER" id="PTHR48083">
    <property type="entry name" value="MEDIUM-CHAIN SPECIFIC ACYL-COA DEHYDROGENASE, MITOCHONDRIAL-RELATED"/>
    <property type="match status" value="1"/>
</dbReference>
<dbReference type="GO" id="GO:0050660">
    <property type="term" value="F:flavin adenine dinucleotide binding"/>
    <property type="evidence" value="ECO:0007669"/>
    <property type="project" value="InterPro"/>
</dbReference>
<dbReference type="InterPro" id="IPR037069">
    <property type="entry name" value="AcylCoA_DH/ox_N_sf"/>
</dbReference>
<keyword evidence="3 7" id="KW-0285">Flavoprotein</keyword>
<evidence type="ECO:0000256" key="4">
    <source>
        <dbReference type="ARBA" id="ARBA00022827"/>
    </source>
</evidence>
<dbReference type="InterPro" id="IPR036250">
    <property type="entry name" value="AcylCo_DH-like_C"/>
</dbReference>
<dbReference type="PANTHER" id="PTHR48083:SF2">
    <property type="entry name" value="MEDIUM-CHAIN SPECIFIC ACYL-COA DEHYDROGENASE, MITOCHONDRIAL"/>
    <property type="match status" value="1"/>
</dbReference>
<evidence type="ECO:0000313" key="11">
    <source>
        <dbReference type="EMBL" id="GCE42211.1"/>
    </source>
</evidence>
<dbReference type="Pfam" id="PF02771">
    <property type="entry name" value="Acyl-CoA_dh_N"/>
    <property type="match status" value="1"/>
</dbReference>
<evidence type="ECO:0000256" key="7">
    <source>
        <dbReference type="RuleBase" id="RU362125"/>
    </source>
</evidence>
<name>A0A402CF05_RHOWR</name>
<dbReference type="InterPro" id="IPR013786">
    <property type="entry name" value="AcylCoA_DH/ox_N"/>
</dbReference>
<keyword evidence="12" id="KW-1185">Reference proteome</keyword>
<dbReference type="Gene3D" id="1.10.540.10">
    <property type="entry name" value="Acyl-CoA dehydrogenase/oxidase, N-terminal domain"/>
    <property type="match status" value="1"/>
</dbReference>
<evidence type="ECO:0000259" key="8">
    <source>
        <dbReference type="Pfam" id="PF00441"/>
    </source>
</evidence>
<dbReference type="CDD" id="cd00567">
    <property type="entry name" value="ACAD"/>
    <property type="match status" value="1"/>
</dbReference>